<feature type="region of interest" description="Disordered" evidence="1">
    <location>
        <begin position="94"/>
        <end position="116"/>
    </location>
</feature>
<dbReference type="Proteomes" id="UP000004200">
    <property type="component" value="Unassembled WGS sequence"/>
</dbReference>
<dbReference type="STRING" id="765913.ThidrDRAFT_0650"/>
<proteinExistence type="predicted"/>
<comment type="caution">
    <text evidence="2">The sequence shown here is derived from an EMBL/GenBank/DDBJ whole genome shotgun (WGS) entry which is preliminary data.</text>
</comment>
<dbReference type="AlphaFoldDB" id="G2DX89"/>
<sequence>MQRADLNRNARQLGAGAVALVMLIAAGCDQSEPPPPAGPAERAGKQIDAAIQEGSARAQSALDQANDNMEKAGASIDNAVDRAKEGLAKAADAAAERLEAASESLDSKPASEDASQ</sequence>
<feature type="compositionally biased region" description="Polar residues" evidence="1">
    <location>
        <begin position="57"/>
        <end position="67"/>
    </location>
</feature>
<reference evidence="2 3" key="1">
    <citation type="submission" date="2011-06" db="EMBL/GenBank/DDBJ databases">
        <title>The draft genome of Thiorhodococcus drewsii AZ1.</title>
        <authorList>
            <consortium name="US DOE Joint Genome Institute (JGI-PGF)"/>
            <person name="Lucas S."/>
            <person name="Han J."/>
            <person name="Lapidus A."/>
            <person name="Cheng J.-F."/>
            <person name="Goodwin L."/>
            <person name="Pitluck S."/>
            <person name="Peters L."/>
            <person name="Land M.L."/>
            <person name="Hauser L."/>
            <person name="Vogl K."/>
            <person name="Liu Z."/>
            <person name="Imhoff J."/>
            <person name="Thiel V."/>
            <person name="Frigaard N.-U."/>
            <person name="Bryant D.A."/>
            <person name="Woyke T.J."/>
        </authorList>
    </citation>
    <scope>NUCLEOTIDE SEQUENCE [LARGE SCALE GENOMIC DNA]</scope>
    <source>
        <strain evidence="2 3">AZ1</strain>
    </source>
</reference>
<accession>G2DX89</accession>
<organism evidence="2 3">
    <name type="scientific">Thiorhodococcus drewsii AZ1</name>
    <dbReference type="NCBI Taxonomy" id="765913"/>
    <lineage>
        <taxon>Bacteria</taxon>
        <taxon>Pseudomonadati</taxon>
        <taxon>Pseudomonadota</taxon>
        <taxon>Gammaproteobacteria</taxon>
        <taxon>Chromatiales</taxon>
        <taxon>Chromatiaceae</taxon>
        <taxon>Thiorhodococcus</taxon>
    </lineage>
</organism>
<evidence type="ECO:0000313" key="2">
    <source>
        <dbReference type="EMBL" id="EGV33443.1"/>
    </source>
</evidence>
<keyword evidence="3" id="KW-1185">Reference proteome</keyword>
<dbReference type="RefSeq" id="WP_007039366.1">
    <property type="nucleotide sequence ID" value="NZ_AFWT01000003.1"/>
</dbReference>
<dbReference type="PROSITE" id="PS51257">
    <property type="entry name" value="PROKAR_LIPOPROTEIN"/>
    <property type="match status" value="1"/>
</dbReference>
<feature type="region of interest" description="Disordered" evidence="1">
    <location>
        <begin position="54"/>
        <end position="74"/>
    </location>
</feature>
<evidence type="ECO:0000313" key="3">
    <source>
        <dbReference type="Proteomes" id="UP000004200"/>
    </source>
</evidence>
<gene>
    <name evidence="2" type="ORF">ThidrDRAFT_0650</name>
</gene>
<protein>
    <recommendedName>
        <fullName evidence="4">Lipoprotein</fullName>
    </recommendedName>
</protein>
<name>G2DX89_9GAMM</name>
<dbReference type="EMBL" id="AFWT01000003">
    <property type="protein sequence ID" value="EGV33443.1"/>
    <property type="molecule type" value="Genomic_DNA"/>
</dbReference>
<evidence type="ECO:0008006" key="4">
    <source>
        <dbReference type="Google" id="ProtNLM"/>
    </source>
</evidence>
<evidence type="ECO:0000256" key="1">
    <source>
        <dbReference type="SAM" id="MobiDB-lite"/>
    </source>
</evidence>